<dbReference type="Proteomes" id="UP001497516">
    <property type="component" value="Chromosome 3"/>
</dbReference>
<evidence type="ECO:0000313" key="5">
    <source>
        <dbReference type="Proteomes" id="UP001497516"/>
    </source>
</evidence>
<feature type="compositionally biased region" description="Acidic residues" evidence="2">
    <location>
        <begin position="58"/>
        <end position="69"/>
    </location>
</feature>
<organism evidence="4 5">
    <name type="scientific">Linum trigynum</name>
    <dbReference type="NCBI Taxonomy" id="586398"/>
    <lineage>
        <taxon>Eukaryota</taxon>
        <taxon>Viridiplantae</taxon>
        <taxon>Streptophyta</taxon>
        <taxon>Embryophyta</taxon>
        <taxon>Tracheophyta</taxon>
        <taxon>Spermatophyta</taxon>
        <taxon>Magnoliopsida</taxon>
        <taxon>eudicotyledons</taxon>
        <taxon>Gunneridae</taxon>
        <taxon>Pentapetalae</taxon>
        <taxon>rosids</taxon>
        <taxon>fabids</taxon>
        <taxon>Malpighiales</taxon>
        <taxon>Linaceae</taxon>
        <taxon>Linum</taxon>
    </lineage>
</organism>
<dbReference type="PANTHER" id="PTHR12048:SF0">
    <property type="entry name" value="CCAAT_ENHANCER-BINDING PROTEIN ZETA"/>
    <property type="match status" value="1"/>
</dbReference>
<proteinExistence type="inferred from homology"/>
<evidence type="ECO:0000256" key="1">
    <source>
        <dbReference type="ARBA" id="ARBA00007797"/>
    </source>
</evidence>
<comment type="similarity">
    <text evidence="1">Belongs to the CBF/MAK21 family.</text>
</comment>
<feature type="compositionally biased region" description="Basic residues" evidence="2">
    <location>
        <begin position="256"/>
        <end position="272"/>
    </location>
</feature>
<dbReference type="InterPro" id="IPR040155">
    <property type="entry name" value="CEBPZ/Mak21-like"/>
</dbReference>
<feature type="compositionally biased region" description="Basic and acidic residues" evidence="2">
    <location>
        <begin position="231"/>
        <end position="253"/>
    </location>
</feature>
<evidence type="ECO:0000256" key="2">
    <source>
        <dbReference type="SAM" id="MobiDB-lite"/>
    </source>
</evidence>
<feature type="region of interest" description="Disordered" evidence="2">
    <location>
        <begin position="58"/>
        <end position="155"/>
    </location>
</feature>
<feature type="region of interest" description="Disordered" evidence="2">
    <location>
        <begin position="180"/>
        <end position="272"/>
    </location>
</feature>
<protein>
    <recommendedName>
        <fullName evidence="3">CCAAT-binding factor domain-containing protein</fullName>
    </recommendedName>
</protein>
<dbReference type="EMBL" id="OZ034816">
    <property type="protein sequence ID" value="CAL1376304.1"/>
    <property type="molecule type" value="Genomic_DNA"/>
</dbReference>
<feature type="domain" description="CCAAT-binding factor" evidence="3">
    <location>
        <begin position="4"/>
        <end position="104"/>
    </location>
</feature>
<dbReference type="PANTHER" id="PTHR12048">
    <property type="entry name" value="CCAAT-BINDING FACTOR-RELATED"/>
    <property type="match status" value="1"/>
</dbReference>
<accession>A0AAV2DS67</accession>
<dbReference type="InterPro" id="IPR005612">
    <property type="entry name" value="CCAAT-binding_factor"/>
</dbReference>
<dbReference type="GO" id="GO:0005634">
    <property type="term" value="C:nucleus"/>
    <property type="evidence" value="ECO:0007669"/>
    <property type="project" value="UniProtKB-ARBA"/>
</dbReference>
<sequence length="272" mass="30565">MKNDVNLKRVSAFAKRLLQVAMQQPPQQYTCGCLFLLSESLKARPPLWNMVLQSEAVDEEEEHFEDVVEDNTKVDPADLPPMEESNEKADHERESDDSSSFEDDEEDKTVASSSDDDAGQLLREDHSEKLASTPESNNNAMRTAPAGGSSEYSLPMPILLYPPWLERPVAKCLPRQVHGEETQAEGMAWRLPNRTVQEARQGQLAVDRKKRRRPGKISGGKGASPFASMEEYEHLLKEDGRDCEDVTPIKENKSGQGKKPKSRKKQQKTTTD</sequence>
<name>A0AAV2DS67_9ROSI</name>
<feature type="compositionally biased region" description="Acidic residues" evidence="2">
    <location>
        <begin position="97"/>
        <end position="107"/>
    </location>
</feature>
<gene>
    <name evidence="4" type="ORF">LTRI10_LOCUS18043</name>
</gene>
<evidence type="ECO:0000313" key="4">
    <source>
        <dbReference type="EMBL" id="CAL1376304.1"/>
    </source>
</evidence>
<dbReference type="Pfam" id="PF03914">
    <property type="entry name" value="CBF"/>
    <property type="match status" value="1"/>
</dbReference>
<evidence type="ECO:0000259" key="3">
    <source>
        <dbReference type="Pfam" id="PF03914"/>
    </source>
</evidence>
<feature type="compositionally biased region" description="Basic and acidic residues" evidence="2">
    <location>
        <begin position="85"/>
        <end position="96"/>
    </location>
</feature>
<reference evidence="4 5" key="1">
    <citation type="submission" date="2024-04" db="EMBL/GenBank/DDBJ databases">
        <authorList>
            <person name="Fracassetti M."/>
        </authorList>
    </citation>
    <scope>NUCLEOTIDE SEQUENCE [LARGE SCALE GENOMIC DNA]</scope>
</reference>
<dbReference type="AlphaFoldDB" id="A0AAV2DS67"/>
<keyword evidence="5" id="KW-1185">Reference proteome</keyword>